<organism evidence="2 3">
    <name type="scientific">Colocasia esculenta</name>
    <name type="common">Wild taro</name>
    <name type="synonym">Arum esculentum</name>
    <dbReference type="NCBI Taxonomy" id="4460"/>
    <lineage>
        <taxon>Eukaryota</taxon>
        <taxon>Viridiplantae</taxon>
        <taxon>Streptophyta</taxon>
        <taxon>Embryophyta</taxon>
        <taxon>Tracheophyta</taxon>
        <taxon>Spermatophyta</taxon>
        <taxon>Magnoliopsida</taxon>
        <taxon>Liliopsida</taxon>
        <taxon>Araceae</taxon>
        <taxon>Aroideae</taxon>
        <taxon>Colocasieae</taxon>
        <taxon>Colocasia</taxon>
    </lineage>
</organism>
<feature type="region of interest" description="Disordered" evidence="1">
    <location>
        <begin position="251"/>
        <end position="272"/>
    </location>
</feature>
<evidence type="ECO:0000256" key="1">
    <source>
        <dbReference type="SAM" id="MobiDB-lite"/>
    </source>
</evidence>
<keyword evidence="3" id="KW-1185">Reference proteome</keyword>
<feature type="region of interest" description="Disordered" evidence="1">
    <location>
        <begin position="286"/>
        <end position="321"/>
    </location>
</feature>
<name>A0A843T6F9_COLES</name>
<dbReference type="EMBL" id="NMUH01000005">
    <property type="protein sequence ID" value="MQL67952.1"/>
    <property type="molecule type" value="Genomic_DNA"/>
</dbReference>
<feature type="non-terminal residue" evidence="2">
    <location>
        <position position="321"/>
    </location>
</feature>
<comment type="caution">
    <text evidence="2">The sequence shown here is derived from an EMBL/GenBank/DDBJ whole genome shotgun (WGS) entry which is preliminary data.</text>
</comment>
<dbReference type="Proteomes" id="UP000652761">
    <property type="component" value="Unassembled WGS sequence"/>
</dbReference>
<sequence length="321" mass="34659">SWAAPGLRIPAVCLPADVATARYPGYERARVGSPRERTLELRGKGGLDSGVESFIELSCLGLGRRGVRSAFLAQTRQSLVSLPLSALVPEPRSGVRGSSSRELGVGRVAEAAVAPCVVSSNESEHWFSQSGALVVLVEVLPGPGGCRNALPRRIRVHVAAPFPVAMVSRQPVGARQCLWVPRTRASGVSRFGVLSVPWSRSWVPACDGTGVYGFPTLRCIRGPGWFYLWALDPVEGKADVCFFLSQRATNSQKTSQPPDDQEVPPRSLAEGHLGVKPRPFIWCQRPDMDANTHPGVQQYGRIVGDTTPLEETVETDSERGD</sequence>
<proteinExistence type="predicted"/>
<gene>
    <name evidence="2" type="ORF">Taro_000258</name>
</gene>
<reference evidence="2" key="1">
    <citation type="submission" date="2017-07" db="EMBL/GenBank/DDBJ databases">
        <title>Taro Niue Genome Assembly and Annotation.</title>
        <authorList>
            <person name="Atibalentja N."/>
            <person name="Keating K."/>
            <person name="Fields C.J."/>
        </authorList>
    </citation>
    <scope>NUCLEOTIDE SEQUENCE</scope>
    <source>
        <strain evidence="2">Niue_2</strain>
        <tissue evidence="2">Leaf</tissue>
    </source>
</reference>
<dbReference type="AlphaFoldDB" id="A0A843T6F9"/>
<feature type="non-terminal residue" evidence="2">
    <location>
        <position position="1"/>
    </location>
</feature>
<evidence type="ECO:0000313" key="2">
    <source>
        <dbReference type="EMBL" id="MQL67952.1"/>
    </source>
</evidence>
<protein>
    <submittedName>
        <fullName evidence="2">Uncharacterized protein</fullName>
    </submittedName>
</protein>
<evidence type="ECO:0000313" key="3">
    <source>
        <dbReference type="Proteomes" id="UP000652761"/>
    </source>
</evidence>
<accession>A0A843T6F9</accession>